<evidence type="ECO:0000313" key="3">
    <source>
        <dbReference type="Proteomes" id="UP000541352"/>
    </source>
</evidence>
<dbReference type="Proteomes" id="UP000541352">
    <property type="component" value="Unassembled WGS sequence"/>
</dbReference>
<evidence type="ECO:0000256" key="1">
    <source>
        <dbReference type="SAM" id="SignalP"/>
    </source>
</evidence>
<feature type="chain" id="PRO_5031412188" description="Ig-like domain-containing protein" evidence="1">
    <location>
        <begin position="18"/>
        <end position="823"/>
    </location>
</feature>
<feature type="signal peptide" evidence="1">
    <location>
        <begin position="1"/>
        <end position="17"/>
    </location>
</feature>
<dbReference type="AlphaFoldDB" id="A0A7W5ZMH0"/>
<evidence type="ECO:0000313" key="2">
    <source>
        <dbReference type="EMBL" id="MBB3840063.1"/>
    </source>
</evidence>
<dbReference type="EMBL" id="JACIBY010000009">
    <property type="protein sequence ID" value="MBB3840063.1"/>
    <property type="molecule type" value="Genomic_DNA"/>
</dbReference>
<accession>A0A7W5ZMH0</accession>
<name>A0A7W5ZMH0_9BACT</name>
<dbReference type="RefSeq" id="WP_183976804.1">
    <property type="nucleotide sequence ID" value="NZ_JACIBY010000009.1"/>
</dbReference>
<organism evidence="2 3">
    <name type="scientific">Runella defluvii</name>
    <dbReference type="NCBI Taxonomy" id="370973"/>
    <lineage>
        <taxon>Bacteria</taxon>
        <taxon>Pseudomonadati</taxon>
        <taxon>Bacteroidota</taxon>
        <taxon>Cytophagia</taxon>
        <taxon>Cytophagales</taxon>
        <taxon>Spirosomataceae</taxon>
        <taxon>Runella</taxon>
    </lineage>
</organism>
<sequence>MKLKFILLFLIFMAVNAVLNAQSITIAETALPTTCSRDTLKIPVVLSGSWDKTNIFVLKLKSNFAQVDTTIYVTSLNSTSPLLFKLPEFFATEKIQYNFSFLATIESTNPKVISNSSYFNMKMLSVIEMGTPVEIINSNVKIPSYYVMKNSVANIPVKIFRGTMDTFEKGMWSDSTFVLFQDNIINLLPKKTTKYKLESISNSCGLGKVIPPSEFTLKVNNFNIKVVDVYPKKICDIKNIQIEIDYDGGIIDPDKFYVEMYDENKKAFKSHKLKNVDLKRFTFNIDTVYTFGKYYLRVRCDSPDVASNFTEINIVEPPRIELDYFSYEMEKYTIDYKALLNIYLKNITSNSDNPTHSVKFTNGLELVNFSNDFYGSTSGIEIKPTENQYYKIESVITQACGFTKNFTVTGEKEIKVKNDFIIKDVLNKKYCGSEKVKFRIQTDKVFNFDNFFTVELKIIGSNIKNIDIPVKQNEDGTLEFILPNDSVFRPTIKFFSFYIKSSNPEARSALYDEQLKVTTRPIVRSIPQNSIIETPSFYTNTVVEFEGSTKGKLSFSDGDTTFSVSFDESGEFRTIFLPIFALKTKTYTIQSIENSCGVLVPTPKLEFTIEVKKITNTIQVTDFPRQVCTKKIYGVSFVTTGSFEQNEVIIAKLTYYSIKDNKDIAVEVGKGFKSPIPIQIPDSIPRGRTSLVLLTSAANSQNNSIESKVSNIFIINGQEIERNNYFISSNLHELPINKSVDILKGDELKSVFISSNSPYQTFGLKVNDTWYENLSETASTNSKIEIFFKPKTDTLYILKELKNACGIQEINDTLRVFVKKNRI</sequence>
<gene>
    <name evidence="2" type="ORF">FHS57_004076</name>
</gene>
<keyword evidence="1" id="KW-0732">Signal</keyword>
<evidence type="ECO:0008006" key="4">
    <source>
        <dbReference type="Google" id="ProtNLM"/>
    </source>
</evidence>
<keyword evidence="3" id="KW-1185">Reference proteome</keyword>
<proteinExistence type="predicted"/>
<comment type="caution">
    <text evidence="2">The sequence shown here is derived from an EMBL/GenBank/DDBJ whole genome shotgun (WGS) entry which is preliminary data.</text>
</comment>
<reference evidence="2 3" key="1">
    <citation type="submission" date="2020-08" db="EMBL/GenBank/DDBJ databases">
        <title>Genomic Encyclopedia of Type Strains, Phase IV (KMG-IV): sequencing the most valuable type-strain genomes for metagenomic binning, comparative biology and taxonomic classification.</title>
        <authorList>
            <person name="Goeker M."/>
        </authorList>
    </citation>
    <scope>NUCLEOTIDE SEQUENCE [LARGE SCALE GENOMIC DNA]</scope>
    <source>
        <strain evidence="2 3">DSM 17976</strain>
    </source>
</reference>
<protein>
    <recommendedName>
        <fullName evidence="4">Ig-like domain-containing protein</fullName>
    </recommendedName>
</protein>